<dbReference type="PANTHER" id="PTHR43214:SF41">
    <property type="entry name" value="NITRATE_NITRITE RESPONSE REGULATOR PROTEIN NARP"/>
    <property type="match status" value="1"/>
</dbReference>
<gene>
    <name evidence="8" type="ORF">COA96_12080</name>
</gene>
<dbReference type="GO" id="GO:0003677">
    <property type="term" value="F:DNA binding"/>
    <property type="evidence" value="ECO:0007669"/>
    <property type="project" value="UniProtKB-KW"/>
</dbReference>
<dbReference type="Pfam" id="PF00072">
    <property type="entry name" value="Response_reg"/>
    <property type="match status" value="1"/>
</dbReference>
<evidence type="ECO:0000256" key="1">
    <source>
        <dbReference type="ARBA" id="ARBA00022553"/>
    </source>
</evidence>
<dbReference type="Proteomes" id="UP000218327">
    <property type="component" value="Unassembled WGS sequence"/>
</dbReference>
<dbReference type="Pfam" id="PF00196">
    <property type="entry name" value="GerE"/>
    <property type="match status" value="1"/>
</dbReference>
<evidence type="ECO:0000259" key="7">
    <source>
        <dbReference type="PROSITE" id="PS50110"/>
    </source>
</evidence>
<dbReference type="InterPro" id="IPR011006">
    <property type="entry name" value="CheY-like_superfamily"/>
</dbReference>
<feature type="domain" description="Response regulatory" evidence="7">
    <location>
        <begin position="6"/>
        <end position="122"/>
    </location>
</feature>
<comment type="caution">
    <text evidence="8">The sequence shown here is derived from an EMBL/GenBank/DDBJ whole genome shotgun (WGS) entry which is preliminary data.</text>
</comment>
<evidence type="ECO:0000259" key="6">
    <source>
        <dbReference type="PROSITE" id="PS50043"/>
    </source>
</evidence>
<dbReference type="SUPFAM" id="SSF52172">
    <property type="entry name" value="CheY-like"/>
    <property type="match status" value="1"/>
</dbReference>
<evidence type="ECO:0000256" key="5">
    <source>
        <dbReference type="PROSITE-ProRule" id="PRU00169"/>
    </source>
</evidence>
<keyword evidence="4" id="KW-0804">Transcription</keyword>
<evidence type="ECO:0000313" key="9">
    <source>
        <dbReference type="Proteomes" id="UP000218327"/>
    </source>
</evidence>
<evidence type="ECO:0000256" key="3">
    <source>
        <dbReference type="ARBA" id="ARBA00023125"/>
    </source>
</evidence>
<organism evidence="8 9">
    <name type="scientific">SAR86 cluster bacterium</name>
    <dbReference type="NCBI Taxonomy" id="2030880"/>
    <lineage>
        <taxon>Bacteria</taxon>
        <taxon>Pseudomonadati</taxon>
        <taxon>Pseudomonadota</taxon>
        <taxon>Gammaproteobacteria</taxon>
        <taxon>SAR86 cluster</taxon>
    </lineage>
</organism>
<dbReference type="InterPro" id="IPR016032">
    <property type="entry name" value="Sig_transdc_resp-reg_C-effctor"/>
</dbReference>
<protein>
    <submittedName>
        <fullName evidence="8">DNA-binding response regulator</fullName>
    </submittedName>
</protein>
<feature type="modified residue" description="4-aspartylphosphate" evidence="5">
    <location>
        <position position="57"/>
    </location>
</feature>
<reference evidence="9" key="1">
    <citation type="submission" date="2017-08" db="EMBL/GenBank/DDBJ databases">
        <title>A dynamic microbial community with high functional redundancy inhabits the cold, oxic subseafloor aquifer.</title>
        <authorList>
            <person name="Tully B.J."/>
            <person name="Wheat C.G."/>
            <person name="Glazer B.T."/>
            <person name="Huber J.A."/>
        </authorList>
    </citation>
    <scope>NUCLEOTIDE SEQUENCE [LARGE SCALE GENOMIC DNA]</scope>
</reference>
<dbReference type="SUPFAM" id="SSF46894">
    <property type="entry name" value="C-terminal effector domain of the bipartite response regulators"/>
    <property type="match status" value="1"/>
</dbReference>
<evidence type="ECO:0000256" key="2">
    <source>
        <dbReference type="ARBA" id="ARBA00023015"/>
    </source>
</evidence>
<proteinExistence type="predicted"/>
<dbReference type="CDD" id="cd17535">
    <property type="entry name" value="REC_NarL-like"/>
    <property type="match status" value="1"/>
</dbReference>
<dbReference type="InterPro" id="IPR039420">
    <property type="entry name" value="WalR-like"/>
</dbReference>
<accession>A0A2A5AVH3</accession>
<dbReference type="GO" id="GO:0006355">
    <property type="term" value="P:regulation of DNA-templated transcription"/>
    <property type="evidence" value="ECO:0007669"/>
    <property type="project" value="InterPro"/>
</dbReference>
<dbReference type="SMART" id="SM00421">
    <property type="entry name" value="HTH_LUXR"/>
    <property type="match status" value="1"/>
</dbReference>
<dbReference type="EMBL" id="NVVJ01000041">
    <property type="protein sequence ID" value="PCJ23303.1"/>
    <property type="molecule type" value="Genomic_DNA"/>
</dbReference>
<evidence type="ECO:0000313" key="8">
    <source>
        <dbReference type="EMBL" id="PCJ23303.1"/>
    </source>
</evidence>
<dbReference type="InterPro" id="IPR058245">
    <property type="entry name" value="NreC/VraR/RcsB-like_REC"/>
</dbReference>
<dbReference type="GO" id="GO:0000160">
    <property type="term" value="P:phosphorelay signal transduction system"/>
    <property type="evidence" value="ECO:0007669"/>
    <property type="project" value="InterPro"/>
</dbReference>
<dbReference type="AlphaFoldDB" id="A0A2A5AVH3"/>
<keyword evidence="2" id="KW-0805">Transcription regulation</keyword>
<keyword evidence="3 8" id="KW-0238">DNA-binding</keyword>
<feature type="domain" description="HTH luxR-type" evidence="6">
    <location>
        <begin position="145"/>
        <end position="210"/>
    </location>
</feature>
<dbReference type="Gene3D" id="3.40.50.2300">
    <property type="match status" value="1"/>
</dbReference>
<evidence type="ECO:0000256" key="4">
    <source>
        <dbReference type="ARBA" id="ARBA00023163"/>
    </source>
</evidence>
<dbReference type="InterPro" id="IPR000792">
    <property type="entry name" value="Tscrpt_reg_LuxR_C"/>
</dbReference>
<name>A0A2A5AVH3_9GAMM</name>
<dbReference type="PROSITE" id="PS50110">
    <property type="entry name" value="RESPONSE_REGULATORY"/>
    <property type="match status" value="1"/>
</dbReference>
<keyword evidence="1 5" id="KW-0597">Phosphoprotein</keyword>
<dbReference type="CDD" id="cd06170">
    <property type="entry name" value="LuxR_C_like"/>
    <property type="match status" value="1"/>
</dbReference>
<dbReference type="InterPro" id="IPR001789">
    <property type="entry name" value="Sig_transdc_resp-reg_receiver"/>
</dbReference>
<dbReference type="SMART" id="SM00448">
    <property type="entry name" value="REC"/>
    <property type="match status" value="1"/>
</dbReference>
<dbReference type="PROSITE" id="PS50043">
    <property type="entry name" value="HTH_LUXR_2"/>
    <property type="match status" value="1"/>
</dbReference>
<dbReference type="PANTHER" id="PTHR43214">
    <property type="entry name" value="TWO-COMPONENT RESPONSE REGULATOR"/>
    <property type="match status" value="1"/>
</dbReference>
<sequence>MIEDGIALVVEDNLETQDWLVSCVATAFSHMVISAVDTVAGASDLISSKNFDLALIDLGLPDGSGLDLIKLLKAKNADCHIVVATIYDDDKNLFTALRAGAKGYILKDQDEDKIVSYLQGIKQNRPALSAASSARLIDHFNSKGMELEQSQLTPREIEVTRLVAKGYSVEETADLLELSPDTVKGYVKNIYKKLDVNNRSEVTMAAIKLGLVEPE</sequence>
<dbReference type="PRINTS" id="PR00038">
    <property type="entry name" value="HTHLUXR"/>
</dbReference>